<keyword evidence="7" id="KW-1185">Reference proteome</keyword>
<organism evidence="6 7">
    <name type="scientific">Favolaschia claudopus</name>
    <dbReference type="NCBI Taxonomy" id="2862362"/>
    <lineage>
        <taxon>Eukaryota</taxon>
        <taxon>Fungi</taxon>
        <taxon>Dikarya</taxon>
        <taxon>Basidiomycota</taxon>
        <taxon>Agaricomycotina</taxon>
        <taxon>Agaricomycetes</taxon>
        <taxon>Agaricomycetidae</taxon>
        <taxon>Agaricales</taxon>
        <taxon>Marasmiineae</taxon>
        <taxon>Mycenaceae</taxon>
        <taxon>Favolaschia</taxon>
    </lineage>
</organism>
<dbReference type="Gene3D" id="6.10.140.2220">
    <property type="match status" value="1"/>
</dbReference>
<name>A0AAV9Z2B9_9AGAR</name>
<dbReference type="EMBL" id="JAWWNJ010000255">
    <property type="protein sequence ID" value="KAK6966828.1"/>
    <property type="molecule type" value="Genomic_DNA"/>
</dbReference>
<sequence length="492" mass="55848">MHLVSRPSVTSEQLVVFINHALHDPPHLYACWGCLAGCFSLLISPPFGEEFVFGKDCPIWPAILKFVTYPRSDEELARLVLSHSQCSSSCSGSEWLVVRHTAQLVLHGWYEMWKTEEPEVASSPFHCFFSRIFKRLTPYLHDLSPTAVAKRRMQAWPFSPQDCIPHGAEITVESLHQWIHLYRDPEPFTLSLLGVVGHVGRSLVVSHIAASPNLAADIAKIGHDICDLTTRRMKNSASLTAERRIEIGDAFHRRMWHIEKFWKCVLGESNMQPGDIERLCGGLERSLFDMFSKALGHLHTPNFFCEAVRVDLLPYTIQVITDAAATMYMSGKLLLEIPPTPQHMRPDILAYVLKLGKEWGHDPFAKSFAIPAYTILKSSKEREVCFSLGCHRSIQMLEPGAAPESRFRRCSGCQLVSYCGKECQVKAWRDPTIPHREICATIKEVIKQGGGAVDTMDKWRAREKKVDNESAKKVVEWFRKWETMQASKFIDS</sequence>
<evidence type="ECO:0000256" key="4">
    <source>
        <dbReference type="PROSITE-ProRule" id="PRU00134"/>
    </source>
</evidence>
<accession>A0AAV9Z2B9</accession>
<protein>
    <recommendedName>
        <fullName evidence="5">MYND-type domain-containing protein</fullName>
    </recommendedName>
</protein>
<evidence type="ECO:0000256" key="3">
    <source>
        <dbReference type="ARBA" id="ARBA00022833"/>
    </source>
</evidence>
<dbReference type="Pfam" id="PF01753">
    <property type="entry name" value="zf-MYND"/>
    <property type="match status" value="1"/>
</dbReference>
<evidence type="ECO:0000256" key="2">
    <source>
        <dbReference type="ARBA" id="ARBA00022771"/>
    </source>
</evidence>
<dbReference type="Proteomes" id="UP001362999">
    <property type="component" value="Unassembled WGS sequence"/>
</dbReference>
<dbReference type="InterPro" id="IPR002893">
    <property type="entry name" value="Znf_MYND"/>
</dbReference>
<comment type="caution">
    <text evidence="6">The sequence shown here is derived from an EMBL/GenBank/DDBJ whole genome shotgun (WGS) entry which is preliminary data.</text>
</comment>
<evidence type="ECO:0000259" key="5">
    <source>
        <dbReference type="PROSITE" id="PS50865"/>
    </source>
</evidence>
<keyword evidence="2 4" id="KW-0863">Zinc-finger</keyword>
<keyword evidence="1" id="KW-0479">Metal-binding</keyword>
<feature type="domain" description="MYND-type" evidence="5">
    <location>
        <begin position="387"/>
        <end position="439"/>
    </location>
</feature>
<dbReference type="PROSITE" id="PS50865">
    <property type="entry name" value="ZF_MYND_2"/>
    <property type="match status" value="1"/>
</dbReference>
<dbReference type="GO" id="GO:0008270">
    <property type="term" value="F:zinc ion binding"/>
    <property type="evidence" value="ECO:0007669"/>
    <property type="project" value="UniProtKB-KW"/>
</dbReference>
<dbReference type="SUPFAM" id="SSF144232">
    <property type="entry name" value="HIT/MYND zinc finger-like"/>
    <property type="match status" value="1"/>
</dbReference>
<gene>
    <name evidence="6" type="ORF">R3P38DRAFT_873574</name>
</gene>
<reference evidence="6 7" key="1">
    <citation type="journal article" date="2024" name="J Genomics">
        <title>Draft genome sequencing and assembly of Favolaschia claudopus CIRM-BRFM 2984 isolated from oak limbs.</title>
        <authorList>
            <person name="Navarro D."/>
            <person name="Drula E."/>
            <person name="Chaduli D."/>
            <person name="Cazenave R."/>
            <person name="Ahrendt S."/>
            <person name="Wang J."/>
            <person name="Lipzen A."/>
            <person name="Daum C."/>
            <person name="Barry K."/>
            <person name="Grigoriev I.V."/>
            <person name="Favel A."/>
            <person name="Rosso M.N."/>
            <person name="Martin F."/>
        </authorList>
    </citation>
    <scope>NUCLEOTIDE SEQUENCE [LARGE SCALE GENOMIC DNA]</scope>
    <source>
        <strain evidence="6 7">CIRM-BRFM 2984</strain>
    </source>
</reference>
<dbReference type="AlphaFoldDB" id="A0AAV9Z2B9"/>
<evidence type="ECO:0000256" key="1">
    <source>
        <dbReference type="ARBA" id="ARBA00022723"/>
    </source>
</evidence>
<keyword evidence="3" id="KW-0862">Zinc</keyword>
<proteinExistence type="predicted"/>
<evidence type="ECO:0000313" key="7">
    <source>
        <dbReference type="Proteomes" id="UP001362999"/>
    </source>
</evidence>
<evidence type="ECO:0000313" key="6">
    <source>
        <dbReference type="EMBL" id="KAK6966828.1"/>
    </source>
</evidence>